<keyword evidence="7 9" id="KW-0460">Magnesium</keyword>
<dbReference type="KEGG" id="alq:C7Y71_008755"/>
<evidence type="ECO:0000256" key="3">
    <source>
        <dbReference type="ARBA" id="ARBA00022722"/>
    </source>
</evidence>
<dbReference type="EC" id="3.1.-.-" evidence="9"/>
<comment type="subunit">
    <text evidence="9">Homodimer, forms a heterotetramer with a Cas1 homodimer.</text>
</comment>
<dbReference type="GO" id="GO:0051607">
    <property type="term" value="P:defense response to virus"/>
    <property type="evidence" value="ECO:0007669"/>
    <property type="project" value="UniProtKB-UniRule"/>
</dbReference>
<evidence type="ECO:0000256" key="9">
    <source>
        <dbReference type="HAMAP-Rule" id="MF_01471"/>
    </source>
</evidence>
<dbReference type="OrthoDB" id="9791737at2"/>
<sequence>MSEIRLNAYHIMWLFVFFDLPVTTKKERKQAAQFRKELMKDGFAMMQFSVYIRHCASYESQNVHLKRIKAIVPPKGKISVLSVTDKQYGNILNFWGKEKKVISEPVQLELF</sequence>
<evidence type="ECO:0000313" key="11">
    <source>
        <dbReference type="Proteomes" id="UP000249375"/>
    </source>
</evidence>
<evidence type="ECO:0000256" key="1">
    <source>
        <dbReference type="ARBA" id="ARBA00001946"/>
    </source>
</evidence>
<comment type="function">
    <text evidence="9">CRISPR (clustered regularly interspaced short palindromic repeat), is an adaptive immune system that provides protection against mobile genetic elements (viruses, transposable elements and conjugative plasmids). CRISPR clusters contain sequences complementary to antecedent mobile elements and target invading nucleic acids. CRISPR clusters are transcribed and processed into CRISPR RNA (crRNA). Functions as a ssRNA-specific endoribonuclease. Involved in the integration of spacer DNA into the CRISPR cassette.</text>
</comment>
<comment type="cofactor">
    <cofactor evidence="1 9">
        <name>Mg(2+)</name>
        <dbReference type="ChEBI" id="CHEBI:18420"/>
    </cofactor>
</comment>
<dbReference type="GO" id="GO:0043571">
    <property type="term" value="P:maintenance of CRISPR repeat elements"/>
    <property type="evidence" value="ECO:0007669"/>
    <property type="project" value="UniProtKB-UniRule"/>
</dbReference>
<keyword evidence="11" id="KW-1185">Reference proteome</keyword>
<feature type="binding site" evidence="9">
    <location>
        <position position="19"/>
    </location>
    <ligand>
        <name>Mg(2+)</name>
        <dbReference type="ChEBI" id="CHEBI:18420"/>
        <note>catalytic</note>
    </ligand>
</feature>
<keyword evidence="8 9" id="KW-0051">Antiviral defense</keyword>
<comment type="similarity">
    <text evidence="2 9">Belongs to the CRISPR-associated endoribonuclease Cas2 protein family.</text>
</comment>
<evidence type="ECO:0000256" key="6">
    <source>
        <dbReference type="ARBA" id="ARBA00022801"/>
    </source>
</evidence>
<dbReference type="Proteomes" id="UP000249375">
    <property type="component" value="Chromosome"/>
</dbReference>
<dbReference type="RefSeq" id="WP_111898226.1">
    <property type="nucleotide sequence ID" value="NZ_CP033459.1"/>
</dbReference>
<dbReference type="NCBIfam" id="TIGR01573">
    <property type="entry name" value="cas2"/>
    <property type="match status" value="1"/>
</dbReference>
<dbReference type="GO" id="GO:0004521">
    <property type="term" value="F:RNA endonuclease activity"/>
    <property type="evidence" value="ECO:0007669"/>
    <property type="project" value="InterPro"/>
</dbReference>
<dbReference type="GO" id="GO:0046872">
    <property type="term" value="F:metal ion binding"/>
    <property type="evidence" value="ECO:0007669"/>
    <property type="project" value="UniProtKB-UniRule"/>
</dbReference>
<keyword evidence="5 9" id="KW-0255">Endonuclease</keyword>
<dbReference type="GO" id="GO:0016787">
    <property type="term" value="F:hydrolase activity"/>
    <property type="evidence" value="ECO:0007669"/>
    <property type="project" value="UniProtKB-KW"/>
</dbReference>
<dbReference type="EMBL" id="CP033459">
    <property type="protein sequence ID" value="QFQ13099.1"/>
    <property type="molecule type" value="Genomic_DNA"/>
</dbReference>
<evidence type="ECO:0000256" key="7">
    <source>
        <dbReference type="ARBA" id="ARBA00022842"/>
    </source>
</evidence>
<evidence type="ECO:0000256" key="8">
    <source>
        <dbReference type="ARBA" id="ARBA00023118"/>
    </source>
</evidence>
<evidence type="ECO:0000256" key="4">
    <source>
        <dbReference type="ARBA" id="ARBA00022723"/>
    </source>
</evidence>
<protein>
    <recommendedName>
        <fullName evidence="9">CRISPR-associated endoribonuclease Cas2</fullName>
        <ecNumber evidence="9">3.1.-.-</ecNumber>
    </recommendedName>
</protein>
<evidence type="ECO:0000313" key="10">
    <source>
        <dbReference type="EMBL" id="QFQ13099.1"/>
    </source>
</evidence>
<evidence type="ECO:0000256" key="2">
    <source>
        <dbReference type="ARBA" id="ARBA00009959"/>
    </source>
</evidence>
<dbReference type="AlphaFoldDB" id="A0A5P8E7S9"/>
<accession>A0A5P8E7S9</accession>
<reference evidence="10 11" key="1">
    <citation type="submission" date="2018-11" db="EMBL/GenBank/DDBJ databases">
        <authorList>
            <person name="Na S.W."/>
            <person name="Baik M."/>
        </authorList>
    </citation>
    <scope>NUCLEOTIDE SEQUENCE [LARGE SCALE GENOMIC DNA]</scope>
    <source>
        <strain evidence="10 11">E39</strain>
    </source>
</reference>
<evidence type="ECO:0000256" key="5">
    <source>
        <dbReference type="ARBA" id="ARBA00022759"/>
    </source>
</evidence>
<dbReference type="SUPFAM" id="SSF143430">
    <property type="entry name" value="TTP0101/SSO1404-like"/>
    <property type="match status" value="1"/>
</dbReference>
<organism evidence="10 11">
    <name type="scientific">Pseudoprevotella muciniphila</name>
    <dbReference type="NCBI Taxonomy" id="2133944"/>
    <lineage>
        <taxon>Bacteria</taxon>
        <taxon>Pseudomonadati</taxon>
        <taxon>Bacteroidota</taxon>
        <taxon>Bacteroidia</taxon>
        <taxon>Bacteroidales</taxon>
        <taxon>Prevotellaceae</taxon>
        <taxon>Pseudoprevotella</taxon>
    </lineage>
</organism>
<keyword evidence="3 9" id="KW-0540">Nuclease</keyword>
<keyword evidence="6 9" id="KW-0378">Hydrolase</keyword>
<gene>
    <name evidence="9 10" type="primary">cas2</name>
    <name evidence="10" type="ORF">C7Y71_008755</name>
</gene>
<dbReference type="Pfam" id="PF09827">
    <property type="entry name" value="CRISPR_Cas2"/>
    <property type="match status" value="1"/>
</dbReference>
<dbReference type="HAMAP" id="MF_01471">
    <property type="entry name" value="Cas2"/>
    <property type="match status" value="1"/>
</dbReference>
<name>A0A5P8E7S9_9BACT</name>
<proteinExistence type="inferred from homology"/>
<dbReference type="InterPro" id="IPR019199">
    <property type="entry name" value="Virulence_VapD/CRISPR_Cas2"/>
</dbReference>
<dbReference type="InterPro" id="IPR021127">
    <property type="entry name" value="CRISPR_associated_Cas2"/>
</dbReference>
<keyword evidence="4 9" id="KW-0479">Metal-binding</keyword>